<dbReference type="Pfam" id="PF03706">
    <property type="entry name" value="LPG_synthase_TM"/>
    <property type="match status" value="1"/>
</dbReference>
<dbReference type="InterPro" id="IPR024320">
    <property type="entry name" value="LPG_synthase_C"/>
</dbReference>
<dbReference type="EC" id="2.3.2.3" evidence="3"/>
<dbReference type="Proteomes" id="UP001493153">
    <property type="component" value="Plasmid megaplasmid"/>
</dbReference>
<keyword evidence="10 14" id="KW-0472">Membrane</keyword>
<feature type="domain" description="Phosphatidylglycerol lysyltransferase C-terminal" evidence="15">
    <location>
        <begin position="605"/>
        <end position="893"/>
    </location>
</feature>
<evidence type="ECO:0000256" key="7">
    <source>
        <dbReference type="ARBA" id="ARBA00022692"/>
    </source>
</evidence>
<sequence>MHHYPHAQLLNFVNASADIDVLMTSFRSLTVAVGKPSCGSLKSRTLMFSPIKLTLFTARAGANRCSTLRHTRRLITPAIALGGCALLLILFQHVSHAVHYRSVIHQLRQLSAAEWTGALAATVVSYIGLVGRDMVGLHHIGARVPRALLLLGATVGSAIGNATGFGALTGGAVRCRIYGAAGVTPARVGRLTVFTGIGLAAALVLISAAGMLFVAGQLESALHLPASMLRCAGTLALAAIVALVVTCRSRPHTIGGSGAQRWLALTIPSRRDLIAQLGWSIVDVAGAALALWTLLPDTSIGFATFMTVYAAALLLGMVGHTPGGIGVFEGVVLIAFGRDLPMPQLVAALLAYRAIYFGLPLLVCGGALVMFEGRALKRVVMTSPALYAARGLAQLAPLLLSTITFAVGCMLIVSGATPAFMHRIAVLSTLVPLWVLESSQLLASVLGVLLLFVARGLLRRLDAAWWLALLLASVNLGLSLAKGLAFIEAGVLGILVLLLIATRHHFNRRSSLFGERFTPGWLVSVGIVIVIATWILLYAFRDVPYTHELWWQFAFDGRAPRALRATLAAALCAAALAFWQLLRPAAGRFMKPAEQDLADAARIVRAQERSDAGLAMMGDKSFLFSASRQAFLMYAKRGRTWVALHDPVGPRDEWSELIRRFVALAHTHGGRAAFYQVRADALPFYLDTGLHLLKLGEEANIALADFDLKGSHRAHLRYALKRGERDGLAIEMIEPARMPESMPMLKSISDAWLQSRVAREKSFSVAAFNPAYLAAQSVMLLRQHGRPVAFVTFMTTDVHTEATVGVMRHLPDASGYAMDYLFTKLALHLKDAGLRTLSLGIAPLSGVQPTPFPSLWQRVARLAWHLGGRFYNFRGLRGFKSKFQPHWEPRYLAVSGSLGLFVTLADISLLAGGWRS</sequence>
<feature type="transmembrane region" description="Helical" evidence="14">
    <location>
        <begin position="227"/>
        <end position="245"/>
    </location>
</feature>
<accession>A0ABZ2PRT9</accession>
<keyword evidence="5" id="KW-1003">Cell membrane</keyword>
<feature type="transmembrane region" description="Helical" evidence="14">
    <location>
        <begin position="433"/>
        <end position="454"/>
    </location>
</feature>
<keyword evidence="17" id="KW-1185">Reference proteome</keyword>
<feature type="transmembrane region" description="Helical" evidence="14">
    <location>
        <begin position="484"/>
        <end position="501"/>
    </location>
</feature>
<evidence type="ECO:0000256" key="8">
    <source>
        <dbReference type="ARBA" id="ARBA00022989"/>
    </source>
</evidence>
<feature type="transmembrane region" description="Helical" evidence="14">
    <location>
        <begin position="349"/>
        <end position="371"/>
    </location>
</feature>
<dbReference type="InterPro" id="IPR022791">
    <property type="entry name" value="L-PG_synthase/AglD"/>
</dbReference>
<feature type="transmembrane region" description="Helical" evidence="14">
    <location>
        <begin position="561"/>
        <end position="582"/>
    </location>
</feature>
<reference evidence="16 17" key="1">
    <citation type="submission" date="2020-09" db="EMBL/GenBank/DDBJ databases">
        <title>Genome sequences of Mycetohabitans spp.</title>
        <authorList>
            <person name="Carter M.E."/>
            <person name="Carpenter S.C.D."/>
            <person name="Bogdanove A.J."/>
        </authorList>
    </citation>
    <scope>NUCLEOTIDE SEQUENCE [LARGE SCALE GENOMIC DNA]</scope>
    <source>
        <strain evidence="16 17">B12</strain>
        <plasmid evidence="16 17">megaplasmid</plasmid>
    </source>
</reference>
<keyword evidence="8 14" id="KW-1133">Transmembrane helix</keyword>
<dbReference type="NCBIfam" id="NF033480">
    <property type="entry name" value="bifunc_MprF"/>
    <property type="match status" value="1"/>
</dbReference>
<evidence type="ECO:0000256" key="2">
    <source>
        <dbReference type="ARBA" id="ARBA00008627"/>
    </source>
</evidence>
<dbReference type="InterPro" id="IPR016181">
    <property type="entry name" value="Acyl_CoA_acyltransferase"/>
</dbReference>
<evidence type="ECO:0000313" key="17">
    <source>
        <dbReference type="Proteomes" id="UP001493153"/>
    </source>
</evidence>
<proteinExistence type="inferred from homology"/>
<evidence type="ECO:0000256" key="12">
    <source>
        <dbReference type="ARBA" id="ARBA00031899"/>
    </source>
</evidence>
<dbReference type="EMBL" id="CP062175">
    <property type="protein sequence ID" value="WXK37825.1"/>
    <property type="molecule type" value="Genomic_DNA"/>
</dbReference>
<evidence type="ECO:0000313" key="16">
    <source>
        <dbReference type="EMBL" id="WXK37825.1"/>
    </source>
</evidence>
<evidence type="ECO:0000256" key="11">
    <source>
        <dbReference type="ARBA" id="ARBA00023251"/>
    </source>
</evidence>
<comment type="similarity">
    <text evidence="2">Belongs to the LPG synthase family.</text>
</comment>
<keyword evidence="9" id="KW-0443">Lipid metabolism</keyword>
<feature type="transmembrane region" description="Helical" evidence="14">
    <location>
        <begin position="307"/>
        <end position="337"/>
    </location>
</feature>
<evidence type="ECO:0000256" key="4">
    <source>
        <dbReference type="ARBA" id="ARBA00021546"/>
    </source>
</evidence>
<feature type="transmembrane region" description="Helical" evidence="14">
    <location>
        <begin position="115"/>
        <end position="135"/>
    </location>
</feature>
<evidence type="ECO:0000256" key="6">
    <source>
        <dbReference type="ARBA" id="ARBA00022679"/>
    </source>
</evidence>
<keyword evidence="7 14" id="KW-0812">Transmembrane</keyword>
<feature type="transmembrane region" description="Helical" evidence="14">
    <location>
        <begin position="392"/>
        <end position="413"/>
    </location>
</feature>
<feature type="transmembrane region" description="Helical" evidence="14">
    <location>
        <begin position="74"/>
        <end position="95"/>
    </location>
</feature>
<gene>
    <name evidence="16" type="primary">mprF</name>
    <name evidence="16" type="ORF">IHE29_00215</name>
</gene>
<dbReference type="InterPro" id="IPR051211">
    <property type="entry name" value="PG_lysyltransferase"/>
</dbReference>
<evidence type="ECO:0000256" key="9">
    <source>
        <dbReference type="ARBA" id="ARBA00023098"/>
    </source>
</evidence>
<feature type="transmembrane region" description="Helical" evidence="14">
    <location>
        <begin position="193"/>
        <end position="215"/>
    </location>
</feature>
<name>A0ABZ2PRT9_9BURK</name>
<evidence type="ECO:0000256" key="13">
    <source>
        <dbReference type="ARBA" id="ARBA00047540"/>
    </source>
</evidence>
<keyword evidence="11" id="KW-0046">Antibiotic resistance</keyword>
<feature type="transmembrane region" description="Helical" evidence="14">
    <location>
        <begin position="147"/>
        <end position="173"/>
    </location>
</feature>
<feature type="transmembrane region" description="Helical" evidence="14">
    <location>
        <begin position="273"/>
        <end position="295"/>
    </location>
</feature>
<evidence type="ECO:0000256" key="10">
    <source>
        <dbReference type="ARBA" id="ARBA00023136"/>
    </source>
</evidence>
<evidence type="ECO:0000256" key="3">
    <source>
        <dbReference type="ARBA" id="ARBA00012014"/>
    </source>
</evidence>
<feature type="transmembrane region" description="Helical" evidence="14">
    <location>
        <begin position="461"/>
        <end position="478"/>
    </location>
</feature>
<evidence type="ECO:0000256" key="1">
    <source>
        <dbReference type="ARBA" id="ARBA00004651"/>
    </source>
</evidence>
<keyword evidence="6" id="KW-0808">Transferase</keyword>
<protein>
    <recommendedName>
        <fullName evidence="4">Phosphatidylglycerol lysyltransferase</fullName>
        <ecNumber evidence="3">2.3.2.3</ecNumber>
    </recommendedName>
    <alternativeName>
        <fullName evidence="12">Lysylphosphatidylglycerol synthase</fullName>
    </alternativeName>
</protein>
<dbReference type="PANTHER" id="PTHR34697:SF2">
    <property type="entry name" value="PHOSPHATIDYLGLYCEROL LYSYLTRANSFERASE"/>
    <property type="match status" value="1"/>
</dbReference>
<evidence type="ECO:0000259" key="15">
    <source>
        <dbReference type="Pfam" id="PF09924"/>
    </source>
</evidence>
<geneLocation type="plasmid" evidence="16 17">
    <name>megaplasmid</name>
</geneLocation>
<feature type="transmembrane region" description="Helical" evidence="14">
    <location>
        <begin position="521"/>
        <end position="541"/>
    </location>
</feature>
<organism evidence="16 17">
    <name type="scientific">Mycetohabitans rhizoxinica</name>
    <dbReference type="NCBI Taxonomy" id="412963"/>
    <lineage>
        <taxon>Bacteria</taxon>
        <taxon>Pseudomonadati</taxon>
        <taxon>Pseudomonadota</taxon>
        <taxon>Betaproteobacteria</taxon>
        <taxon>Burkholderiales</taxon>
        <taxon>Burkholderiaceae</taxon>
        <taxon>Mycetohabitans</taxon>
    </lineage>
</organism>
<comment type="catalytic activity">
    <reaction evidence="13">
        <text>L-lysyl-tRNA(Lys) + a 1,2-diacyl-sn-glycero-3-phospho-(1'-sn-glycerol) = a 1,2-diacyl-sn-glycero-3-phospho-1'-(3'-O-L-lysyl)-sn-glycerol + tRNA(Lys)</text>
        <dbReference type="Rhea" id="RHEA:10668"/>
        <dbReference type="Rhea" id="RHEA-COMP:9696"/>
        <dbReference type="Rhea" id="RHEA-COMP:9697"/>
        <dbReference type="ChEBI" id="CHEBI:64716"/>
        <dbReference type="ChEBI" id="CHEBI:75792"/>
        <dbReference type="ChEBI" id="CHEBI:78442"/>
        <dbReference type="ChEBI" id="CHEBI:78529"/>
        <dbReference type="EC" id="2.3.2.3"/>
    </reaction>
</comment>
<comment type="subcellular location">
    <subcellularLocation>
        <location evidence="1">Cell membrane</location>
        <topology evidence="1">Multi-pass membrane protein</topology>
    </subcellularLocation>
</comment>
<evidence type="ECO:0000256" key="5">
    <source>
        <dbReference type="ARBA" id="ARBA00022475"/>
    </source>
</evidence>
<dbReference type="SUPFAM" id="SSF55729">
    <property type="entry name" value="Acyl-CoA N-acyltransferases (Nat)"/>
    <property type="match status" value="1"/>
</dbReference>
<keyword evidence="16" id="KW-0614">Plasmid</keyword>
<evidence type="ECO:0000256" key="14">
    <source>
        <dbReference type="SAM" id="Phobius"/>
    </source>
</evidence>
<dbReference type="Pfam" id="PF09924">
    <property type="entry name" value="LPG_synthase_C"/>
    <property type="match status" value="1"/>
</dbReference>
<dbReference type="PANTHER" id="PTHR34697">
    <property type="entry name" value="PHOSPHATIDYLGLYCEROL LYSYLTRANSFERASE"/>
    <property type="match status" value="1"/>
</dbReference>